<sequence length="169" mass="17428">MEEKMKTTHLHAPLLVGALLLASTSAVAQSARFSDVDRNGNGVLSYEELVQSFGRPGADSLWSRGGGDPLSRGDVTRINQSRDDDDDDGRRGRSGRDDDDDDGGRGGSGRDDDDDDDGGRDGSGRDDDDDDDGGRGGSGGSGGDGGDDDDDGGRGGDDGDDGESDDDDD</sequence>
<dbReference type="InterPro" id="IPR018247">
    <property type="entry name" value="EF_Hand_1_Ca_BS"/>
</dbReference>
<dbReference type="PROSITE" id="PS50222">
    <property type="entry name" value="EF_HAND_2"/>
    <property type="match status" value="1"/>
</dbReference>
<organism evidence="4 5">
    <name type="scientific">Roseivivax isoporae LMG 25204</name>
    <dbReference type="NCBI Taxonomy" id="1449351"/>
    <lineage>
        <taxon>Bacteria</taxon>
        <taxon>Pseudomonadati</taxon>
        <taxon>Pseudomonadota</taxon>
        <taxon>Alphaproteobacteria</taxon>
        <taxon>Rhodobacterales</taxon>
        <taxon>Roseobacteraceae</taxon>
        <taxon>Roseivivax</taxon>
    </lineage>
</organism>
<proteinExistence type="predicted"/>
<feature type="chain" id="PRO_5004977887" description="EF-hand domain-containing protein" evidence="2">
    <location>
        <begin position="29"/>
        <end position="169"/>
    </location>
</feature>
<keyword evidence="5" id="KW-1185">Reference proteome</keyword>
<dbReference type="Proteomes" id="UP000023430">
    <property type="component" value="Unassembled WGS sequence"/>
</dbReference>
<keyword evidence="2" id="KW-0732">Signal</keyword>
<feature type="signal peptide" evidence="2">
    <location>
        <begin position="1"/>
        <end position="28"/>
    </location>
</feature>
<feature type="compositionally biased region" description="Gly residues" evidence="1">
    <location>
        <begin position="135"/>
        <end position="144"/>
    </location>
</feature>
<name>X7F4V4_9RHOB</name>
<evidence type="ECO:0000256" key="1">
    <source>
        <dbReference type="SAM" id="MobiDB-lite"/>
    </source>
</evidence>
<dbReference type="EMBL" id="JAME01000042">
    <property type="protein sequence ID" value="ETX27074.1"/>
    <property type="molecule type" value="Genomic_DNA"/>
</dbReference>
<dbReference type="AlphaFoldDB" id="X7F4V4"/>
<dbReference type="InterPro" id="IPR002048">
    <property type="entry name" value="EF_hand_dom"/>
</dbReference>
<dbReference type="GO" id="GO:0005509">
    <property type="term" value="F:calcium ion binding"/>
    <property type="evidence" value="ECO:0007669"/>
    <property type="project" value="InterPro"/>
</dbReference>
<gene>
    <name evidence="4" type="ORF">RISW2_16835</name>
</gene>
<evidence type="ECO:0000313" key="5">
    <source>
        <dbReference type="Proteomes" id="UP000023430"/>
    </source>
</evidence>
<dbReference type="PATRIC" id="fig|1449351.3.peg.4049"/>
<evidence type="ECO:0000256" key="2">
    <source>
        <dbReference type="SAM" id="SignalP"/>
    </source>
</evidence>
<accession>X7F4V4</accession>
<evidence type="ECO:0000259" key="3">
    <source>
        <dbReference type="PROSITE" id="PS50222"/>
    </source>
</evidence>
<feature type="compositionally biased region" description="Acidic residues" evidence="1">
    <location>
        <begin position="158"/>
        <end position="169"/>
    </location>
</feature>
<protein>
    <recommendedName>
        <fullName evidence="3">EF-hand domain-containing protein</fullName>
    </recommendedName>
</protein>
<evidence type="ECO:0000313" key="4">
    <source>
        <dbReference type="EMBL" id="ETX27074.1"/>
    </source>
</evidence>
<comment type="caution">
    <text evidence="4">The sequence shown here is derived from an EMBL/GenBank/DDBJ whole genome shotgun (WGS) entry which is preliminary data.</text>
</comment>
<dbReference type="STRING" id="1449351.RISW2_16835"/>
<reference evidence="4 5" key="1">
    <citation type="submission" date="2014-01" db="EMBL/GenBank/DDBJ databases">
        <title>Roseivivax isoporae LMG 25204 Genome Sequencing.</title>
        <authorList>
            <person name="Lai Q."/>
            <person name="Li G."/>
            <person name="Shao Z."/>
        </authorList>
    </citation>
    <scope>NUCLEOTIDE SEQUENCE [LARGE SCALE GENOMIC DNA]</scope>
    <source>
        <strain evidence="4 5">LMG 25204</strain>
    </source>
</reference>
<feature type="domain" description="EF-hand" evidence="3">
    <location>
        <begin position="33"/>
        <end position="59"/>
    </location>
</feature>
<dbReference type="PROSITE" id="PS00018">
    <property type="entry name" value="EF_HAND_1"/>
    <property type="match status" value="1"/>
</dbReference>
<feature type="region of interest" description="Disordered" evidence="1">
    <location>
        <begin position="55"/>
        <end position="169"/>
    </location>
</feature>